<evidence type="ECO:0000256" key="5">
    <source>
        <dbReference type="ARBA" id="ARBA00022741"/>
    </source>
</evidence>
<protein>
    <submittedName>
        <fullName evidence="9">ABC transporter ATP-binding protein</fullName>
    </submittedName>
</protein>
<keyword evidence="3" id="KW-0813">Transport</keyword>
<dbReference type="InterPro" id="IPR013563">
    <property type="entry name" value="Oligopep_ABC_C"/>
</dbReference>
<dbReference type="CDD" id="cd03257">
    <property type="entry name" value="ABC_NikE_OppD_transporters"/>
    <property type="match status" value="2"/>
</dbReference>
<name>A0A937RMP2_9ACTN</name>
<dbReference type="SUPFAM" id="SSF52540">
    <property type="entry name" value="P-loop containing nucleoside triphosphate hydrolases"/>
    <property type="match status" value="2"/>
</dbReference>
<dbReference type="NCBIfam" id="NF008453">
    <property type="entry name" value="PRK11308.1"/>
    <property type="match status" value="2"/>
</dbReference>
<dbReference type="InterPro" id="IPR003593">
    <property type="entry name" value="AAA+_ATPase"/>
</dbReference>
<dbReference type="PANTHER" id="PTHR43297:SF2">
    <property type="entry name" value="DIPEPTIDE TRANSPORT ATP-BINDING PROTEIN DPPD"/>
    <property type="match status" value="1"/>
</dbReference>
<dbReference type="PROSITE" id="PS50893">
    <property type="entry name" value="ABC_TRANSPORTER_2"/>
    <property type="match status" value="2"/>
</dbReference>
<dbReference type="GO" id="GO:0015833">
    <property type="term" value="P:peptide transport"/>
    <property type="evidence" value="ECO:0007669"/>
    <property type="project" value="InterPro"/>
</dbReference>
<accession>A0A937RMP2</accession>
<reference evidence="9" key="1">
    <citation type="submission" date="2020-12" db="EMBL/GenBank/DDBJ databases">
        <title>Genomic characterization of non-nitrogen-fixing Frankia strains.</title>
        <authorList>
            <person name="Carlos-Shanley C."/>
            <person name="Guerra T."/>
            <person name="Hahn D."/>
        </authorList>
    </citation>
    <scope>NUCLEOTIDE SEQUENCE</scope>
    <source>
        <strain evidence="9">CN6</strain>
    </source>
</reference>
<dbReference type="AlphaFoldDB" id="A0A937RMP2"/>
<dbReference type="EMBL" id="JAEACQ010000378">
    <property type="protein sequence ID" value="MBL7633267.1"/>
    <property type="molecule type" value="Genomic_DNA"/>
</dbReference>
<dbReference type="FunFam" id="3.40.50.300:FF:000016">
    <property type="entry name" value="Oligopeptide ABC transporter ATP-binding component"/>
    <property type="match status" value="1"/>
</dbReference>
<dbReference type="Gene3D" id="3.40.50.300">
    <property type="entry name" value="P-loop containing nucleotide triphosphate hydrolases"/>
    <property type="match status" value="2"/>
</dbReference>
<keyword evidence="10" id="KW-1185">Reference proteome</keyword>
<evidence type="ECO:0000313" key="10">
    <source>
        <dbReference type="Proteomes" id="UP000604475"/>
    </source>
</evidence>
<keyword evidence="7" id="KW-0472">Membrane</keyword>
<proteinExistence type="inferred from homology"/>
<evidence type="ECO:0000259" key="8">
    <source>
        <dbReference type="PROSITE" id="PS50893"/>
    </source>
</evidence>
<dbReference type="InterPro" id="IPR017871">
    <property type="entry name" value="ABC_transporter-like_CS"/>
</dbReference>
<organism evidence="9 10">
    <name type="scientific">Frankia nepalensis</name>
    <dbReference type="NCBI Taxonomy" id="1836974"/>
    <lineage>
        <taxon>Bacteria</taxon>
        <taxon>Bacillati</taxon>
        <taxon>Actinomycetota</taxon>
        <taxon>Actinomycetes</taxon>
        <taxon>Frankiales</taxon>
        <taxon>Frankiaceae</taxon>
        <taxon>Frankia</taxon>
    </lineage>
</organism>
<feature type="domain" description="ABC transporter" evidence="8">
    <location>
        <begin position="394"/>
        <end position="638"/>
    </location>
</feature>
<dbReference type="GO" id="GO:0005886">
    <property type="term" value="C:plasma membrane"/>
    <property type="evidence" value="ECO:0007669"/>
    <property type="project" value="UniProtKB-SubCell"/>
</dbReference>
<evidence type="ECO:0000256" key="3">
    <source>
        <dbReference type="ARBA" id="ARBA00022448"/>
    </source>
</evidence>
<comment type="caution">
    <text evidence="9">The sequence shown here is derived from an EMBL/GenBank/DDBJ whole genome shotgun (WGS) entry which is preliminary data.</text>
</comment>
<evidence type="ECO:0000256" key="4">
    <source>
        <dbReference type="ARBA" id="ARBA00022475"/>
    </source>
</evidence>
<dbReference type="PROSITE" id="PS00211">
    <property type="entry name" value="ABC_TRANSPORTER_1"/>
    <property type="match status" value="1"/>
</dbReference>
<keyword evidence="6 9" id="KW-0067">ATP-binding</keyword>
<evidence type="ECO:0000256" key="7">
    <source>
        <dbReference type="ARBA" id="ARBA00023136"/>
    </source>
</evidence>
<dbReference type="InterPro" id="IPR050388">
    <property type="entry name" value="ABC_Ni/Peptide_Import"/>
</dbReference>
<evidence type="ECO:0000313" key="9">
    <source>
        <dbReference type="EMBL" id="MBL7633267.1"/>
    </source>
</evidence>
<sequence>MADSDPLLAVDDLRVSFATRGGPLAAVRGVSFTLAAGECLAIVGESGSGKSVTARALVGLVGAGAAVSARRLELAGQDLLALGERDWRRVRGRRVGLVLQDALSSLDPVRTVGAEIAETLGNHRLVPRSARPARAVELLAEASVPEPALRARQRPFELSGGLRQRALIASALAGEPAVLLADEPTTALDVSVQAQILDLLAARRADGVAILLISHDLAVVGRLADRVAVMYAGTIVEEGGVDDLLRSPRHPYTRELLAAVPSAHARGTRLAVHRDAAAAPAVAAPDAAGCRYAARCPLAEDRCRMADPPAIDVGHPAPGAGLSADVPRPAAVDLGLPAVEKGPPAAAAGPARGGGTAAAAVAHRAWCWRIDEPWPAPPAGPARGRVQHADDVVIEVDTVWKSFRGPDGSRRPAVRGVSFQLRVGETVGLLGESGSGKSTTAEMVLGLLEPDEGAVLLRGRPWSRLGESARRPDRHRIQLVPQDPLGAFDPRYTVERLIGEALRAPGRRAAARQRGRIVELLGLVGLDASVLPRRATQLSGGQRQRVAIARALAPEPDVLVCDEPVSALDVSIQAQILDVFADVQDALGVAMLFISHDLGVIYHTCDRVLVMRDGELLEQGDVERVLRAPAHDYTRALLAAVPRLGPATGQVPAGSGAGDAAPADGLGVGSNVGFGVGSGVGPRR</sequence>
<evidence type="ECO:0000256" key="6">
    <source>
        <dbReference type="ARBA" id="ARBA00022840"/>
    </source>
</evidence>
<dbReference type="InterPro" id="IPR003439">
    <property type="entry name" value="ABC_transporter-like_ATP-bd"/>
</dbReference>
<feature type="domain" description="ABC transporter" evidence="8">
    <location>
        <begin position="8"/>
        <end position="257"/>
    </location>
</feature>
<comment type="subcellular location">
    <subcellularLocation>
        <location evidence="1">Cell membrane</location>
        <topology evidence="1">Peripheral membrane protein</topology>
    </subcellularLocation>
</comment>
<dbReference type="GO" id="GO:0005524">
    <property type="term" value="F:ATP binding"/>
    <property type="evidence" value="ECO:0007669"/>
    <property type="project" value="UniProtKB-KW"/>
</dbReference>
<dbReference type="NCBIfam" id="TIGR01727">
    <property type="entry name" value="oligo_HPY"/>
    <property type="match status" value="1"/>
</dbReference>
<dbReference type="GO" id="GO:0016887">
    <property type="term" value="F:ATP hydrolysis activity"/>
    <property type="evidence" value="ECO:0007669"/>
    <property type="project" value="InterPro"/>
</dbReference>
<keyword evidence="4" id="KW-1003">Cell membrane</keyword>
<dbReference type="SMART" id="SM00382">
    <property type="entry name" value="AAA"/>
    <property type="match status" value="2"/>
</dbReference>
<dbReference type="PANTHER" id="PTHR43297">
    <property type="entry name" value="OLIGOPEPTIDE TRANSPORT ATP-BINDING PROTEIN APPD"/>
    <property type="match status" value="1"/>
</dbReference>
<evidence type="ECO:0000256" key="1">
    <source>
        <dbReference type="ARBA" id="ARBA00004202"/>
    </source>
</evidence>
<dbReference type="NCBIfam" id="NF007739">
    <property type="entry name" value="PRK10419.1"/>
    <property type="match status" value="2"/>
</dbReference>
<dbReference type="RefSeq" id="WP_203003430.1">
    <property type="nucleotide sequence ID" value="NZ_JADWYU010000118.1"/>
</dbReference>
<comment type="similarity">
    <text evidence="2">Belongs to the ABC transporter superfamily.</text>
</comment>
<evidence type="ECO:0000256" key="2">
    <source>
        <dbReference type="ARBA" id="ARBA00005417"/>
    </source>
</evidence>
<dbReference type="Pfam" id="PF00005">
    <property type="entry name" value="ABC_tran"/>
    <property type="match status" value="2"/>
</dbReference>
<keyword evidence="5" id="KW-0547">Nucleotide-binding</keyword>
<dbReference type="Pfam" id="PF08352">
    <property type="entry name" value="oligo_HPY"/>
    <property type="match status" value="2"/>
</dbReference>
<dbReference type="Proteomes" id="UP000604475">
    <property type="component" value="Unassembled WGS sequence"/>
</dbReference>
<dbReference type="InterPro" id="IPR027417">
    <property type="entry name" value="P-loop_NTPase"/>
</dbReference>
<gene>
    <name evidence="9" type="ORF">I7412_40160</name>
</gene>